<reference evidence="5" key="1">
    <citation type="submission" date="2021-01" db="EMBL/GenBank/DDBJ databases">
        <title>Whole genome shotgun sequence of Rhizocola hellebori NBRC 109834.</title>
        <authorList>
            <person name="Komaki H."/>
            <person name="Tamura T."/>
        </authorList>
    </citation>
    <scope>NUCLEOTIDE SEQUENCE</scope>
    <source>
        <strain evidence="5">NBRC 109834</strain>
    </source>
</reference>
<gene>
    <name evidence="5" type="ORF">Rhe02_91250</name>
</gene>
<sequence>MTDETGQHVWDTRRHWDEQLSAWFDQSAPARWAAAEPYWGIWDIPQSQLPVLPADVDGAVAVELGCGSAYVSAWLARRGARPVALDISARQLATARRMQKEFGLRFPLIQGDAERVPLTDACADLVISEYGASVWCDPFRWIPQAARLLRPGGRLVFMGASTLARLCIAERGPVTDRLVHDLFGLRQVVRRGSSGNEYRLFTLPHGEWIRLLAGCGLVVEDLIEVRVPPGAVNNDFPEYPDEWVRRWPAEEVWFARRQP</sequence>
<keyword evidence="3" id="KW-0808">Transferase</keyword>
<dbReference type="Pfam" id="PF08241">
    <property type="entry name" value="Methyltransf_11"/>
    <property type="match status" value="1"/>
</dbReference>
<dbReference type="Proteomes" id="UP000612899">
    <property type="component" value="Unassembled WGS sequence"/>
</dbReference>
<proteinExistence type="inferred from homology"/>
<evidence type="ECO:0000256" key="1">
    <source>
        <dbReference type="ARBA" id="ARBA00008361"/>
    </source>
</evidence>
<organism evidence="5 6">
    <name type="scientific">Rhizocola hellebori</name>
    <dbReference type="NCBI Taxonomy" id="1392758"/>
    <lineage>
        <taxon>Bacteria</taxon>
        <taxon>Bacillati</taxon>
        <taxon>Actinomycetota</taxon>
        <taxon>Actinomycetes</taxon>
        <taxon>Micromonosporales</taxon>
        <taxon>Micromonosporaceae</taxon>
        <taxon>Rhizocola</taxon>
    </lineage>
</organism>
<keyword evidence="2 5" id="KW-0489">Methyltransferase</keyword>
<dbReference type="GO" id="GO:0008757">
    <property type="term" value="F:S-adenosylmethionine-dependent methyltransferase activity"/>
    <property type="evidence" value="ECO:0007669"/>
    <property type="project" value="InterPro"/>
</dbReference>
<evidence type="ECO:0000313" key="5">
    <source>
        <dbReference type="EMBL" id="GIH11058.1"/>
    </source>
</evidence>
<accession>A0A8J3QHM0</accession>
<dbReference type="InterPro" id="IPR029063">
    <property type="entry name" value="SAM-dependent_MTases_sf"/>
</dbReference>
<evidence type="ECO:0000256" key="3">
    <source>
        <dbReference type="ARBA" id="ARBA00022679"/>
    </source>
</evidence>
<comment type="caution">
    <text evidence="5">The sequence shown here is derived from an EMBL/GenBank/DDBJ whole genome shotgun (WGS) entry which is preliminary data.</text>
</comment>
<evidence type="ECO:0000256" key="2">
    <source>
        <dbReference type="ARBA" id="ARBA00022603"/>
    </source>
</evidence>
<dbReference type="EMBL" id="BONY01000117">
    <property type="protein sequence ID" value="GIH11058.1"/>
    <property type="molecule type" value="Genomic_DNA"/>
</dbReference>
<protein>
    <submittedName>
        <fullName evidence="5">SAM-dependent methyltransferase</fullName>
    </submittedName>
</protein>
<keyword evidence="6" id="KW-1185">Reference proteome</keyword>
<dbReference type="Gene3D" id="3.40.50.150">
    <property type="entry name" value="Vaccinia Virus protein VP39"/>
    <property type="match status" value="1"/>
</dbReference>
<dbReference type="RefSeq" id="WP_203914778.1">
    <property type="nucleotide sequence ID" value="NZ_BONY01000117.1"/>
</dbReference>
<dbReference type="GO" id="GO:0032259">
    <property type="term" value="P:methylation"/>
    <property type="evidence" value="ECO:0007669"/>
    <property type="project" value="UniProtKB-KW"/>
</dbReference>
<dbReference type="InterPro" id="IPR013216">
    <property type="entry name" value="Methyltransf_11"/>
</dbReference>
<dbReference type="PANTHER" id="PTHR44942">
    <property type="entry name" value="METHYLTRANSF_11 DOMAIN-CONTAINING PROTEIN"/>
    <property type="match status" value="1"/>
</dbReference>
<dbReference type="AlphaFoldDB" id="A0A8J3QHM0"/>
<dbReference type="InterPro" id="IPR051052">
    <property type="entry name" value="Diverse_substrate_MTase"/>
</dbReference>
<name>A0A8J3QHM0_9ACTN</name>
<dbReference type="PANTHER" id="PTHR44942:SF4">
    <property type="entry name" value="METHYLTRANSFERASE TYPE 11 DOMAIN-CONTAINING PROTEIN"/>
    <property type="match status" value="1"/>
</dbReference>
<dbReference type="SUPFAM" id="SSF53335">
    <property type="entry name" value="S-adenosyl-L-methionine-dependent methyltransferases"/>
    <property type="match status" value="1"/>
</dbReference>
<dbReference type="CDD" id="cd02440">
    <property type="entry name" value="AdoMet_MTases"/>
    <property type="match status" value="1"/>
</dbReference>
<feature type="domain" description="Methyltransferase type 11" evidence="4">
    <location>
        <begin position="63"/>
        <end position="157"/>
    </location>
</feature>
<evidence type="ECO:0000313" key="6">
    <source>
        <dbReference type="Proteomes" id="UP000612899"/>
    </source>
</evidence>
<evidence type="ECO:0000259" key="4">
    <source>
        <dbReference type="Pfam" id="PF08241"/>
    </source>
</evidence>
<comment type="similarity">
    <text evidence="1">Belongs to the methyltransferase superfamily.</text>
</comment>